<evidence type="ECO:0000256" key="1">
    <source>
        <dbReference type="SAM" id="MobiDB-lite"/>
    </source>
</evidence>
<keyword evidence="3" id="KW-1185">Reference proteome</keyword>
<dbReference type="AlphaFoldDB" id="A0AAD5UZK8"/>
<name>A0AAD5UZK8_9APHY</name>
<gene>
    <name evidence="2" type="ORF">NLI96_g10036</name>
</gene>
<proteinExistence type="predicted"/>
<reference evidence="2" key="1">
    <citation type="submission" date="2022-07" db="EMBL/GenBank/DDBJ databases">
        <title>Genome Sequence of Physisporinus lineatus.</title>
        <authorList>
            <person name="Buettner E."/>
        </authorList>
    </citation>
    <scope>NUCLEOTIDE SEQUENCE</scope>
    <source>
        <strain evidence="2">VT162</strain>
    </source>
</reference>
<evidence type="ECO:0000313" key="3">
    <source>
        <dbReference type="Proteomes" id="UP001212997"/>
    </source>
</evidence>
<sequence>MEFMTPPSQSSTKKMPTFAALLGSPTLNANAMPLTPPPPSSTTAMLLGSPVVGEFKGWFSNLFHWKPHSFVLHSIDDIIDTKREVLRLLESYGVGISFEDPPPGANPQQVQQQQQEGWAPVRCKMDEVYDGSSVVQKQVRFKVEFSMGPGGVSTGSFIGSPKISSPMSPLSPPAGPLATPLTNSTAGGPPSLSSLPLPLPVRNKTSGSGVSSPLVNGENTQVQVVVAFTLEKGAVSGFKSVCAFMRAEWRLEGMVVVPLSPRSPKFGVGVVGGVNTSIEQRMMG</sequence>
<protein>
    <submittedName>
        <fullName evidence="2">Uncharacterized protein</fullName>
    </submittedName>
</protein>
<feature type="region of interest" description="Disordered" evidence="1">
    <location>
        <begin position="164"/>
        <end position="195"/>
    </location>
</feature>
<dbReference type="EMBL" id="JANAWD010000543">
    <property type="protein sequence ID" value="KAJ3478043.1"/>
    <property type="molecule type" value="Genomic_DNA"/>
</dbReference>
<accession>A0AAD5UZK8</accession>
<dbReference type="Proteomes" id="UP001212997">
    <property type="component" value="Unassembled WGS sequence"/>
</dbReference>
<comment type="caution">
    <text evidence="2">The sequence shown here is derived from an EMBL/GenBank/DDBJ whole genome shotgun (WGS) entry which is preliminary data.</text>
</comment>
<organism evidence="2 3">
    <name type="scientific">Meripilus lineatus</name>
    <dbReference type="NCBI Taxonomy" id="2056292"/>
    <lineage>
        <taxon>Eukaryota</taxon>
        <taxon>Fungi</taxon>
        <taxon>Dikarya</taxon>
        <taxon>Basidiomycota</taxon>
        <taxon>Agaricomycotina</taxon>
        <taxon>Agaricomycetes</taxon>
        <taxon>Polyporales</taxon>
        <taxon>Meripilaceae</taxon>
        <taxon>Meripilus</taxon>
    </lineage>
</organism>
<evidence type="ECO:0000313" key="2">
    <source>
        <dbReference type="EMBL" id="KAJ3478043.1"/>
    </source>
</evidence>